<keyword evidence="2" id="KW-1185">Reference proteome</keyword>
<proteinExistence type="predicted"/>
<gene>
    <name evidence="1" type="ORF">LX32DRAFT_77357</name>
</gene>
<protein>
    <submittedName>
        <fullName evidence="1">Uncharacterized protein</fullName>
    </submittedName>
</protein>
<dbReference type="EMBL" id="MU842948">
    <property type="protein sequence ID" value="KAK2024986.1"/>
    <property type="molecule type" value="Genomic_DNA"/>
</dbReference>
<evidence type="ECO:0000313" key="2">
    <source>
        <dbReference type="Proteomes" id="UP001232148"/>
    </source>
</evidence>
<sequence length="163" mass="18327">MYEPIHAVADCLIQNDNEEKGPEYLTPPDEAHALGPHAFWSAARYNSLTLMAPGQSLPAPIFQDLARREHCEYLPGSRECTRHGERRRLSRGNLKARYPNRPSRLRNLCLAADAEASYAMVAAVLRRHCCDVRNDIGDVYDERDAPGLKETRPSLEWKGGNGI</sequence>
<accession>A0AAD9LWL8</accession>
<organism evidence="1 2">
    <name type="scientific">Colletotrichum zoysiae</name>
    <dbReference type="NCBI Taxonomy" id="1216348"/>
    <lineage>
        <taxon>Eukaryota</taxon>
        <taxon>Fungi</taxon>
        <taxon>Dikarya</taxon>
        <taxon>Ascomycota</taxon>
        <taxon>Pezizomycotina</taxon>
        <taxon>Sordariomycetes</taxon>
        <taxon>Hypocreomycetidae</taxon>
        <taxon>Glomerellales</taxon>
        <taxon>Glomerellaceae</taxon>
        <taxon>Colletotrichum</taxon>
        <taxon>Colletotrichum graminicola species complex</taxon>
    </lineage>
</organism>
<evidence type="ECO:0000313" key="1">
    <source>
        <dbReference type="EMBL" id="KAK2024986.1"/>
    </source>
</evidence>
<dbReference type="Proteomes" id="UP001232148">
    <property type="component" value="Unassembled WGS sequence"/>
</dbReference>
<dbReference type="AlphaFoldDB" id="A0AAD9LWL8"/>
<name>A0AAD9LWL8_9PEZI</name>
<reference evidence="1" key="1">
    <citation type="submission" date="2021-06" db="EMBL/GenBank/DDBJ databases">
        <title>Comparative genomics, transcriptomics and evolutionary studies reveal genomic signatures of adaptation to plant cell wall in hemibiotrophic fungi.</title>
        <authorList>
            <consortium name="DOE Joint Genome Institute"/>
            <person name="Baroncelli R."/>
            <person name="Diaz J.F."/>
            <person name="Benocci T."/>
            <person name="Peng M."/>
            <person name="Battaglia E."/>
            <person name="Haridas S."/>
            <person name="Andreopoulos W."/>
            <person name="Labutti K."/>
            <person name="Pangilinan J."/>
            <person name="Floch G.L."/>
            <person name="Makela M.R."/>
            <person name="Henrissat B."/>
            <person name="Grigoriev I.V."/>
            <person name="Crouch J.A."/>
            <person name="De Vries R.P."/>
            <person name="Sukno S.A."/>
            <person name="Thon M.R."/>
        </authorList>
    </citation>
    <scope>NUCLEOTIDE SEQUENCE</scope>
    <source>
        <strain evidence="1">MAFF235873</strain>
    </source>
</reference>
<comment type="caution">
    <text evidence="1">The sequence shown here is derived from an EMBL/GenBank/DDBJ whole genome shotgun (WGS) entry which is preliminary data.</text>
</comment>